<evidence type="ECO:0000256" key="6">
    <source>
        <dbReference type="ARBA" id="ARBA00023004"/>
    </source>
</evidence>
<dbReference type="InterPro" id="IPR002397">
    <property type="entry name" value="Cyt_P450_B"/>
</dbReference>
<evidence type="ECO:0000256" key="2">
    <source>
        <dbReference type="ARBA" id="ARBA00010617"/>
    </source>
</evidence>
<protein>
    <submittedName>
        <fullName evidence="10">Cytochrome P450</fullName>
    </submittedName>
</protein>
<dbReference type="KEGG" id="amd:AMED_0876"/>
<dbReference type="SUPFAM" id="SSF48264">
    <property type="entry name" value="Cytochrome P450"/>
    <property type="match status" value="1"/>
</dbReference>
<dbReference type="PROSITE" id="PS00086">
    <property type="entry name" value="CYTOCHROME_P450"/>
    <property type="match status" value="1"/>
</dbReference>
<comment type="pathway">
    <text evidence="1">Antibiotic biosynthesis; vancomycin biosynthesis.</text>
</comment>
<dbReference type="PANTHER" id="PTHR46696">
    <property type="entry name" value="P450, PUTATIVE (EUROFUNG)-RELATED"/>
    <property type="match status" value="1"/>
</dbReference>
<dbReference type="CDD" id="cd11030">
    <property type="entry name" value="CYP105-like"/>
    <property type="match status" value="1"/>
</dbReference>
<dbReference type="PANTHER" id="PTHR46696:SF1">
    <property type="entry name" value="CYTOCHROME P450 YJIB-RELATED"/>
    <property type="match status" value="1"/>
</dbReference>
<proteinExistence type="inferred from homology"/>
<keyword evidence="6 9" id="KW-0408">Iron</keyword>
<evidence type="ECO:0000313" key="10">
    <source>
        <dbReference type="EMBL" id="ADJ42695.1"/>
    </source>
</evidence>
<keyword evidence="3 9" id="KW-0349">Heme</keyword>
<evidence type="ECO:0000256" key="1">
    <source>
        <dbReference type="ARBA" id="ARBA00004660"/>
    </source>
</evidence>
<comment type="function">
    <text evidence="8">Involved in the coupling of aromatic side chains of the heptapeptide of vancomycin.</text>
</comment>
<dbReference type="Gene3D" id="1.10.630.10">
    <property type="entry name" value="Cytochrome P450"/>
    <property type="match status" value="1"/>
</dbReference>
<evidence type="ECO:0000256" key="9">
    <source>
        <dbReference type="RuleBase" id="RU000461"/>
    </source>
</evidence>
<dbReference type="PRINTS" id="PR00385">
    <property type="entry name" value="P450"/>
</dbReference>
<dbReference type="RefSeq" id="WP_013222788.1">
    <property type="nucleotide sequence ID" value="NC_014318.1"/>
</dbReference>
<evidence type="ECO:0000256" key="7">
    <source>
        <dbReference type="ARBA" id="ARBA00023033"/>
    </source>
</evidence>
<keyword evidence="7 9" id="KW-0503">Monooxygenase</keyword>
<dbReference type="PRINTS" id="PR00359">
    <property type="entry name" value="BP450"/>
</dbReference>
<keyword evidence="5 9" id="KW-0560">Oxidoreductase</keyword>
<dbReference type="GO" id="GO:0004497">
    <property type="term" value="F:monooxygenase activity"/>
    <property type="evidence" value="ECO:0007669"/>
    <property type="project" value="UniProtKB-KW"/>
</dbReference>
<dbReference type="GO" id="GO:0005506">
    <property type="term" value="F:iron ion binding"/>
    <property type="evidence" value="ECO:0007669"/>
    <property type="project" value="InterPro"/>
</dbReference>
<evidence type="ECO:0000256" key="3">
    <source>
        <dbReference type="ARBA" id="ARBA00022617"/>
    </source>
</evidence>
<dbReference type="EMBL" id="CP002000">
    <property type="protein sequence ID" value="ADJ42695.1"/>
    <property type="molecule type" value="Genomic_DNA"/>
</dbReference>
<comment type="similarity">
    <text evidence="2 9">Belongs to the cytochrome P450 family.</text>
</comment>
<dbReference type="Proteomes" id="UP000000328">
    <property type="component" value="Chromosome"/>
</dbReference>
<dbReference type="InterPro" id="IPR036396">
    <property type="entry name" value="Cyt_P450_sf"/>
</dbReference>
<dbReference type="Pfam" id="PF00067">
    <property type="entry name" value="p450"/>
    <property type="match status" value="2"/>
</dbReference>
<dbReference type="eggNOG" id="COG2124">
    <property type="taxonomic scope" value="Bacteria"/>
</dbReference>
<name>A0A0H3CXA1_AMYMU</name>
<evidence type="ECO:0000313" key="11">
    <source>
        <dbReference type="Proteomes" id="UP000000328"/>
    </source>
</evidence>
<dbReference type="GeneID" id="92868674"/>
<evidence type="ECO:0000256" key="5">
    <source>
        <dbReference type="ARBA" id="ARBA00023002"/>
    </source>
</evidence>
<organism evidence="10 11">
    <name type="scientific">Amycolatopsis mediterranei (strain U-32)</name>
    <dbReference type="NCBI Taxonomy" id="749927"/>
    <lineage>
        <taxon>Bacteria</taxon>
        <taxon>Bacillati</taxon>
        <taxon>Actinomycetota</taxon>
        <taxon>Actinomycetes</taxon>
        <taxon>Pseudonocardiales</taxon>
        <taxon>Pseudonocardiaceae</taxon>
        <taxon>Amycolatopsis</taxon>
    </lineage>
</organism>
<evidence type="ECO:0000256" key="8">
    <source>
        <dbReference type="ARBA" id="ARBA00055433"/>
    </source>
</evidence>
<evidence type="ECO:0000256" key="4">
    <source>
        <dbReference type="ARBA" id="ARBA00022723"/>
    </source>
</evidence>
<dbReference type="OrthoDB" id="3664945at2"/>
<gene>
    <name evidence="10" type="ordered locus">AMED_0876</name>
</gene>
<dbReference type="AlphaFoldDB" id="A0A0H3CXA1"/>
<dbReference type="InterPro" id="IPR017972">
    <property type="entry name" value="Cyt_P450_CS"/>
</dbReference>
<dbReference type="FunFam" id="1.10.630.10:FF:000018">
    <property type="entry name" value="Cytochrome P450 monooxygenase"/>
    <property type="match status" value="1"/>
</dbReference>
<dbReference type="PATRIC" id="fig|749927.5.peg.905"/>
<dbReference type="HOGENOM" id="CLU_033716_1_1_11"/>
<dbReference type="GO" id="GO:0020037">
    <property type="term" value="F:heme binding"/>
    <property type="evidence" value="ECO:0007669"/>
    <property type="project" value="InterPro"/>
</dbReference>
<keyword evidence="4 9" id="KW-0479">Metal-binding</keyword>
<reference evidence="10 11" key="1">
    <citation type="journal article" date="2010" name="Cell Res.">
        <title>Complete genome sequence of the rifamycin SV-producing Amycolatopsis mediterranei U32 revealed its genetic characteristics in phylogeny and metabolism.</title>
        <authorList>
            <person name="Zhao W."/>
            <person name="Zhong Y."/>
            <person name="Yuan H."/>
            <person name="Wang J."/>
            <person name="Zheng H."/>
            <person name="Wang Y."/>
            <person name="Cen X."/>
            <person name="Xu F."/>
            <person name="Bai J."/>
            <person name="Han X."/>
            <person name="Lu G."/>
            <person name="Zhu Y."/>
            <person name="Shao Z."/>
            <person name="Yan H."/>
            <person name="Li C."/>
            <person name="Peng N."/>
            <person name="Zhang Z."/>
            <person name="Zhang Y."/>
            <person name="Lin W."/>
            <person name="Fan Y."/>
            <person name="Qin Z."/>
            <person name="Hu Y."/>
            <person name="Zhu B."/>
            <person name="Wang S."/>
            <person name="Ding X."/>
            <person name="Zhao G.P."/>
        </authorList>
    </citation>
    <scope>NUCLEOTIDE SEQUENCE [LARGE SCALE GENOMIC DNA]</scope>
    <source>
        <strain evidence="11">U-32</strain>
    </source>
</reference>
<dbReference type="InterPro" id="IPR001128">
    <property type="entry name" value="Cyt_P450"/>
</dbReference>
<accession>A0A0H3CXA1</accession>
<dbReference type="GO" id="GO:0016705">
    <property type="term" value="F:oxidoreductase activity, acting on paired donors, with incorporation or reduction of molecular oxygen"/>
    <property type="evidence" value="ECO:0007669"/>
    <property type="project" value="InterPro"/>
</dbReference>
<sequence length="406" mass="45250">MTELAEPATRDETFPLLRTCPFAPPPAYGELREAGPVHRVTLQSGQEAWAVTRLEDVRQLLTDPRFSSDRFNPGFPILTKTGRPQRRRFTASLINMDPPEHGAARREVVGEFTVKRMKALQPRIQQIVDEHIDAILAGPKPADLVSALALPVPSLVICEQLGVPYADHEFFQVRSSTLLNREVTQEARVQAVEELQNYLDELVTAKEADPTDDLLGRQILKQREEHGDVAHDELVSLAFLLLLAGHETTANMISLGTVALLENPDQLEIIKNDPGKTLDAVEELLRYFTIAEFATSRVATEDVEIGGQLIREGEGVLGLSYSGNRDEAAFENADQLDLERGARHHVAFGFGPHQCLGQNLARMELQIVFDTLFRRIPELKLAAPADQLPYKHDSSIFGLYCLPVTW</sequence>